<name>A0A1H2YE57_9RHOB</name>
<organism evidence="2 3">
    <name type="scientific">Allgaiera indica</name>
    <dbReference type="NCBI Taxonomy" id="765699"/>
    <lineage>
        <taxon>Bacteria</taxon>
        <taxon>Pseudomonadati</taxon>
        <taxon>Pseudomonadota</taxon>
        <taxon>Alphaproteobacteria</taxon>
        <taxon>Rhodobacterales</taxon>
        <taxon>Paracoccaceae</taxon>
        <taxon>Allgaiera</taxon>
    </lineage>
</organism>
<dbReference type="SUPFAM" id="SSF53448">
    <property type="entry name" value="Nucleotide-diphospho-sugar transferases"/>
    <property type="match status" value="1"/>
</dbReference>
<comment type="caution">
    <text evidence="2">The sequence shown here is derived from an EMBL/GenBank/DDBJ whole genome shotgun (WGS) entry which is preliminary data.</text>
</comment>
<protein>
    <submittedName>
        <fullName evidence="2">Glycosyltransferase, GT2 family</fullName>
    </submittedName>
</protein>
<evidence type="ECO:0000313" key="3">
    <source>
        <dbReference type="Proteomes" id="UP000199541"/>
    </source>
</evidence>
<proteinExistence type="predicted"/>
<reference evidence="2 3" key="1">
    <citation type="submission" date="2016-10" db="EMBL/GenBank/DDBJ databases">
        <authorList>
            <person name="Varghese N."/>
            <person name="Submissions S."/>
        </authorList>
    </citation>
    <scope>NUCLEOTIDE SEQUENCE [LARGE SCALE GENOMIC DNA]</scope>
    <source>
        <strain evidence="2 3">DSM 24802</strain>
    </source>
</reference>
<sequence>MTISPPARDDYLESYPVFTKFEQRKVAKMRLVLAIPTAGRPALLSEVLHDIGRQTRLPDFVVISVSGVEDVDERALQDLPFPCLVVTGEKGASVQRNRAIEMLGPEDVLLLLDDDFLMAPDYVEQTVRLFADHPEVAVATGRVVADGICGPGYEFGEGLARLRDAADKPAPGGLSEAYNGYGCNMAVRARPLLEHSLRFDEALPLYAWLEDVDFSRRVAAHGRVVRSEALRGVHLGSKSGRTPGVKLGYSQVANPAYLIAKGTMAPRRALRLMLRNLAANLLHSIRPEPWVDRRGRLRGNLMALRDLALRRARPDRILELN</sequence>
<dbReference type="CDD" id="cd00761">
    <property type="entry name" value="Glyco_tranf_GTA_type"/>
    <property type="match status" value="1"/>
</dbReference>
<dbReference type="Gene3D" id="3.90.550.10">
    <property type="entry name" value="Spore Coat Polysaccharide Biosynthesis Protein SpsA, Chain A"/>
    <property type="match status" value="1"/>
</dbReference>
<evidence type="ECO:0000259" key="1">
    <source>
        <dbReference type="Pfam" id="PF00535"/>
    </source>
</evidence>
<dbReference type="Pfam" id="PF00535">
    <property type="entry name" value="Glycos_transf_2"/>
    <property type="match status" value="1"/>
</dbReference>
<accession>A0A1H2YE57</accession>
<keyword evidence="3" id="KW-1185">Reference proteome</keyword>
<evidence type="ECO:0000313" key="2">
    <source>
        <dbReference type="EMBL" id="SDX03118.1"/>
    </source>
</evidence>
<feature type="domain" description="Glycosyltransferase 2-like" evidence="1">
    <location>
        <begin position="34"/>
        <end position="146"/>
    </location>
</feature>
<dbReference type="InterPro" id="IPR029044">
    <property type="entry name" value="Nucleotide-diphossugar_trans"/>
</dbReference>
<dbReference type="Proteomes" id="UP000199541">
    <property type="component" value="Unassembled WGS sequence"/>
</dbReference>
<dbReference type="InterPro" id="IPR001173">
    <property type="entry name" value="Glyco_trans_2-like"/>
</dbReference>
<gene>
    <name evidence="2" type="ORF">SAMN05444006_10937</name>
</gene>
<dbReference type="EMBL" id="FNOB01000009">
    <property type="protein sequence ID" value="SDX03118.1"/>
    <property type="molecule type" value="Genomic_DNA"/>
</dbReference>